<sequence length="300" mass="32342">MSKGSPQEYTERYKGCGGEAKCEQDIRKEMAKESAENVQKLKSCWEAGDSACVEAIGKEIELSEKAYTELRQQDNMAGRAYETLAQHYADIIANCADCGWLEAALAKTVAGGLTDIAYGALGVGSLPKPGQAGGSARDAKLSQSEINEIVNIPKGQRPDPSTYMSKAEMDAHLAKFEDGAVRFTSMSDVKKYGTLGPDNGFVMPKSEFDKLIKESSGNLRIIEKRLGLESGYLGNSNTGAFYIKRQDLKNLKIPSGNESGANQFWLPGGKTSGGISEAVMDFSHKPNALLIDLSKYNGGK</sequence>
<dbReference type="EMBL" id="QHJS02000196">
    <property type="protein sequence ID" value="RRO06691.1"/>
    <property type="molecule type" value="Genomic_DNA"/>
</dbReference>
<accession>A0AA93AKN3</accession>
<evidence type="ECO:0000313" key="1">
    <source>
        <dbReference type="EMBL" id="RRO06691.1"/>
    </source>
</evidence>
<dbReference type="AlphaFoldDB" id="A0AA93AKN3"/>
<organism evidence="1 2">
    <name type="scientific">Pectobacterium aquaticum</name>
    <dbReference type="NCBI Taxonomy" id="2204145"/>
    <lineage>
        <taxon>Bacteria</taxon>
        <taxon>Pseudomonadati</taxon>
        <taxon>Pseudomonadota</taxon>
        <taxon>Gammaproteobacteria</taxon>
        <taxon>Enterobacterales</taxon>
        <taxon>Pectobacteriaceae</taxon>
        <taxon>Pectobacterium</taxon>
    </lineage>
</organism>
<dbReference type="RefSeq" id="WP_125226399.1">
    <property type="nucleotide sequence ID" value="NZ_QHJS02000196.1"/>
</dbReference>
<comment type="caution">
    <text evidence="1">The sequence shown here is derived from an EMBL/GenBank/DDBJ whole genome shotgun (WGS) entry which is preliminary data.</text>
</comment>
<proteinExistence type="predicted"/>
<gene>
    <name evidence="1" type="ORF">DMB84_021045</name>
</gene>
<dbReference type="Proteomes" id="UP000256540">
    <property type="component" value="Unassembled WGS sequence"/>
</dbReference>
<reference evidence="1 2" key="1">
    <citation type="submission" date="2018-11" db="EMBL/GenBank/DDBJ databases">
        <title>Draft genome sequences of proposed Pectobacterium aquaticum sp. nov. isolated in France from fresh water.</title>
        <authorList>
            <person name="Pedron J."/>
            <person name="Barny M.A."/>
        </authorList>
    </citation>
    <scope>NUCLEOTIDE SEQUENCE [LARGE SCALE GENOMIC DNA]</scope>
    <source>
        <strain evidence="1 2">A127-S21-F16</strain>
    </source>
</reference>
<name>A0AA93AKN3_9GAMM</name>
<evidence type="ECO:0000313" key="2">
    <source>
        <dbReference type="Proteomes" id="UP000256540"/>
    </source>
</evidence>
<protein>
    <submittedName>
        <fullName evidence="1">Uncharacterized protein</fullName>
    </submittedName>
</protein>